<organism evidence="1 2">
    <name type="scientific">Melastoma candidum</name>
    <dbReference type="NCBI Taxonomy" id="119954"/>
    <lineage>
        <taxon>Eukaryota</taxon>
        <taxon>Viridiplantae</taxon>
        <taxon>Streptophyta</taxon>
        <taxon>Embryophyta</taxon>
        <taxon>Tracheophyta</taxon>
        <taxon>Spermatophyta</taxon>
        <taxon>Magnoliopsida</taxon>
        <taxon>eudicotyledons</taxon>
        <taxon>Gunneridae</taxon>
        <taxon>Pentapetalae</taxon>
        <taxon>rosids</taxon>
        <taxon>malvids</taxon>
        <taxon>Myrtales</taxon>
        <taxon>Melastomataceae</taxon>
        <taxon>Melastomatoideae</taxon>
        <taxon>Melastomateae</taxon>
        <taxon>Melastoma</taxon>
    </lineage>
</organism>
<protein>
    <submittedName>
        <fullName evidence="1">Uncharacterized protein</fullName>
    </submittedName>
</protein>
<accession>A0ACB9RT47</accession>
<evidence type="ECO:0000313" key="2">
    <source>
        <dbReference type="Proteomes" id="UP001057402"/>
    </source>
</evidence>
<evidence type="ECO:0000313" key="1">
    <source>
        <dbReference type="EMBL" id="KAI4382366.1"/>
    </source>
</evidence>
<keyword evidence="2" id="KW-1185">Reference proteome</keyword>
<sequence length="417" mass="45551">MDESLAMAGVAAVDPTLGDSSGTAAKQSDQWLVDPVGPLSFSSVKQETRPFHSNFSSWEGAASFRSIHGQYKLFAPENMRSMDFDGRKGGQFGDNNDMAVGLSISQCGGPTSETGPSFNGIKKLKVDLAGDSSSGFRMGRTTPLHGVGSLSFLGGLADNPANDMVFTSMGSAWNKNDTSASFLASDYEEQIQFRPVESTYQNETAGVVSVYDPFRGEINVRSFGGYDKVEPYSQLSQIKKSDGKNLLDAPVSNVSRVAKPRSNSTRKNKSEAKPLKKESQNSFPANVRNLISTGILDGVQVKYVSSSREKLRGVIKGSGYLCGCRSCGFTKVLSSFEFERHAGCKTKHPNNRIFFENGKTIYQIVLELRSTPEEMLIDAVQTMFGSTINQNSFRIWKESYLAATHELQRIYGKGINE</sequence>
<proteinExistence type="predicted"/>
<dbReference type="Proteomes" id="UP001057402">
    <property type="component" value="Chromosome 3"/>
</dbReference>
<dbReference type="EMBL" id="CM042882">
    <property type="protein sequence ID" value="KAI4382366.1"/>
    <property type="molecule type" value="Genomic_DNA"/>
</dbReference>
<name>A0ACB9RT47_9MYRT</name>
<comment type="caution">
    <text evidence="1">The sequence shown here is derived from an EMBL/GenBank/DDBJ whole genome shotgun (WGS) entry which is preliminary data.</text>
</comment>
<gene>
    <name evidence="1" type="ORF">MLD38_008340</name>
</gene>
<reference evidence="2" key="1">
    <citation type="journal article" date="2023" name="Front. Plant Sci.">
        <title>Chromosomal-level genome assembly of Melastoma candidum provides insights into trichome evolution.</title>
        <authorList>
            <person name="Zhong Y."/>
            <person name="Wu W."/>
            <person name="Sun C."/>
            <person name="Zou P."/>
            <person name="Liu Y."/>
            <person name="Dai S."/>
            <person name="Zhou R."/>
        </authorList>
    </citation>
    <scope>NUCLEOTIDE SEQUENCE [LARGE SCALE GENOMIC DNA]</scope>
</reference>